<evidence type="ECO:0000256" key="4">
    <source>
        <dbReference type="ARBA" id="ARBA00022741"/>
    </source>
</evidence>
<accession>A0ABW1JAX1</accession>
<dbReference type="InterPro" id="IPR000719">
    <property type="entry name" value="Prot_kinase_dom"/>
</dbReference>
<evidence type="ECO:0000256" key="8">
    <source>
        <dbReference type="SAM" id="MobiDB-lite"/>
    </source>
</evidence>
<feature type="binding site" evidence="7">
    <location>
        <position position="45"/>
    </location>
    <ligand>
        <name>ATP</name>
        <dbReference type="ChEBI" id="CHEBI:30616"/>
    </ligand>
</feature>
<dbReference type="PANTHER" id="PTHR43289:SF6">
    <property type="entry name" value="SERINE_THREONINE-PROTEIN KINASE NEKL-3"/>
    <property type="match status" value="1"/>
</dbReference>
<proteinExistence type="predicted"/>
<evidence type="ECO:0000259" key="9">
    <source>
        <dbReference type="PROSITE" id="PS50011"/>
    </source>
</evidence>
<comment type="caution">
    <text evidence="10">The sequence shown here is derived from an EMBL/GenBank/DDBJ whole genome shotgun (WGS) entry which is preliminary data.</text>
</comment>
<feature type="region of interest" description="Disordered" evidence="8">
    <location>
        <begin position="377"/>
        <end position="396"/>
    </location>
</feature>
<dbReference type="Gene3D" id="1.10.510.10">
    <property type="entry name" value="Transferase(Phosphotransferase) domain 1"/>
    <property type="match status" value="1"/>
</dbReference>
<dbReference type="GO" id="GO:0016301">
    <property type="term" value="F:kinase activity"/>
    <property type="evidence" value="ECO:0007669"/>
    <property type="project" value="UniProtKB-KW"/>
</dbReference>
<evidence type="ECO:0000256" key="5">
    <source>
        <dbReference type="ARBA" id="ARBA00022777"/>
    </source>
</evidence>
<dbReference type="PANTHER" id="PTHR43289">
    <property type="entry name" value="MITOGEN-ACTIVATED PROTEIN KINASE KINASE KINASE 20-RELATED"/>
    <property type="match status" value="1"/>
</dbReference>
<feature type="compositionally biased region" description="Low complexity" evidence="8">
    <location>
        <begin position="484"/>
        <end position="499"/>
    </location>
</feature>
<dbReference type="SUPFAM" id="SSF56112">
    <property type="entry name" value="Protein kinase-like (PK-like)"/>
    <property type="match status" value="1"/>
</dbReference>
<keyword evidence="4 7" id="KW-0547">Nucleotide-binding</keyword>
<organism evidence="10 11">
    <name type="scientific">Angustibacter luteus</name>
    <dbReference type="NCBI Taxonomy" id="658456"/>
    <lineage>
        <taxon>Bacteria</taxon>
        <taxon>Bacillati</taxon>
        <taxon>Actinomycetota</taxon>
        <taxon>Actinomycetes</taxon>
        <taxon>Kineosporiales</taxon>
        <taxon>Kineosporiaceae</taxon>
    </lineage>
</organism>
<gene>
    <name evidence="10" type="ORF">ACFQDO_04750</name>
</gene>
<dbReference type="Proteomes" id="UP001596189">
    <property type="component" value="Unassembled WGS sequence"/>
</dbReference>
<dbReference type="InterPro" id="IPR008266">
    <property type="entry name" value="Tyr_kinase_AS"/>
</dbReference>
<dbReference type="EMBL" id="JBHSRD010000002">
    <property type="protein sequence ID" value="MFC6006434.1"/>
    <property type="molecule type" value="Genomic_DNA"/>
</dbReference>
<evidence type="ECO:0000256" key="3">
    <source>
        <dbReference type="ARBA" id="ARBA00022679"/>
    </source>
</evidence>
<feature type="region of interest" description="Disordered" evidence="8">
    <location>
        <begin position="270"/>
        <end position="297"/>
    </location>
</feature>
<feature type="domain" description="Protein kinase" evidence="9">
    <location>
        <begin position="16"/>
        <end position="257"/>
    </location>
</feature>
<protein>
    <recommendedName>
        <fullName evidence="1">non-specific serine/threonine protein kinase</fullName>
        <ecNumber evidence="1">2.7.11.1</ecNumber>
    </recommendedName>
</protein>
<dbReference type="PROSITE" id="PS50011">
    <property type="entry name" value="PROTEIN_KINASE_DOM"/>
    <property type="match status" value="1"/>
</dbReference>
<dbReference type="CDD" id="cd14014">
    <property type="entry name" value="STKc_PknB_like"/>
    <property type="match status" value="1"/>
</dbReference>
<evidence type="ECO:0000256" key="1">
    <source>
        <dbReference type="ARBA" id="ARBA00012513"/>
    </source>
</evidence>
<feature type="region of interest" description="Disordered" evidence="8">
    <location>
        <begin position="480"/>
        <end position="499"/>
    </location>
</feature>
<keyword evidence="2" id="KW-0723">Serine/threonine-protein kinase</keyword>
<keyword evidence="6 7" id="KW-0067">ATP-binding</keyword>
<keyword evidence="11" id="KW-1185">Reference proteome</keyword>
<dbReference type="EC" id="2.7.11.1" evidence="1"/>
<keyword evidence="5 10" id="KW-0418">Kinase</keyword>
<evidence type="ECO:0000313" key="11">
    <source>
        <dbReference type="Proteomes" id="UP001596189"/>
    </source>
</evidence>
<evidence type="ECO:0000256" key="7">
    <source>
        <dbReference type="PROSITE-ProRule" id="PRU10141"/>
    </source>
</evidence>
<feature type="region of interest" description="Disordered" evidence="8">
    <location>
        <begin position="330"/>
        <end position="350"/>
    </location>
</feature>
<evidence type="ECO:0000313" key="10">
    <source>
        <dbReference type="EMBL" id="MFC6006434.1"/>
    </source>
</evidence>
<dbReference type="InterPro" id="IPR017441">
    <property type="entry name" value="Protein_kinase_ATP_BS"/>
</dbReference>
<keyword evidence="3" id="KW-0808">Transferase</keyword>
<dbReference type="RefSeq" id="WP_345717269.1">
    <property type="nucleotide sequence ID" value="NZ_BAABFP010000005.1"/>
</dbReference>
<evidence type="ECO:0000256" key="6">
    <source>
        <dbReference type="ARBA" id="ARBA00022840"/>
    </source>
</evidence>
<evidence type="ECO:0000256" key="2">
    <source>
        <dbReference type="ARBA" id="ARBA00022527"/>
    </source>
</evidence>
<dbReference type="PROSITE" id="PS00109">
    <property type="entry name" value="PROTEIN_KINASE_TYR"/>
    <property type="match status" value="1"/>
</dbReference>
<dbReference type="Pfam" id="PF00069">
    <property type="entry name" value="Pkinase"/>
    <property type="match status" value="1"/>
</dbReference>
<dbReference type="InterPro" id="IPR011009">
    <property type="entry name" value="Kinase-like_dom_sf"/>
</dbReference>
<name>A0ABW1JAX1_9ACTN</name>
<reference evidence="11" key="1">
    <citation type="journal article" date="2019" name="Int. J. Syst. Evol. Microbiol.">
        <title>The Global Catalogue of Microorganisms (GCM) 10K type strain sequencing project: providing services to taxonomists for standard genome sequencing and annotation.</title>
        <authorList>
            <consortium name="The Broad Institute Genomics Platform"/>
            <consortium name="The Broad Institute Genome Sequencing Center for Infectious Disease"/>
            <person name="Wu L."/>
            <person name="Ma J."/>
        </authorList>
    </citation>
    <scope>NUCLEOTIDE SEQUENCE [LARGE SCALE GENOMIC DNA]</scope>
    <source>
        <strain evidence="11">KACC 14249</strain>
    </source>
</reference>
<dbReference type="PROSITE" id="PS00107">
    <property type="entry name" value="PROTEIN_KINASE_ATP"/>
    <property type="match status" value="1"/>
</dbReference>
<sequence length="499" mass="50916">MPSLPIDPPAPVLPGYRLRRLLGRGASAQVWAGEQGQTGRPVAVKLVPAGPDAERELAVLRAVRHPHVVRLIDVVTRHDVVTGHDELALVTTLLDGGTLAGVVAARGRLRPGEVVTTIAPLAQALADLHAAGVEHGDLAPGNVVFDGDGRPFLTDLGTVRVTGAPRAEVFGTPGFVDPAVLAGRPGGPASDVYGLGALCWFALVGSPVPTPMCRPALVDEAPTAPGALVAVVESALAPDPASRPAPAELAAALHAAAAAEPVWRPGLAPSDGGLTRRVGTGPPEQPHAIGPRHRKDPRRARWAVMAGAVALVLAVGGGAVVGSRPEAVAQQPRLAAATRPTAHSTSRAPAISSAAEALPVIGRLAVTRTAALSRVPPACGRAAPQPGAAGSVPGSTADRADQQVLAGLASRCLHLRGLTLLPRQARVVSPGRDRVVVDVVVQESAYDVVEASGAVVQHVAAVAGRRSRLTLVRTSGGWRVERVSSTPSARRPPASGARR</sequence>